<evidence type="ECO:0000313" key="5">
    <source>
        <dbReference type="EMBL" id="MFF4021457.1"/>
    </source>
</evidence>
<dbReference type="CDD" id="cd00338">
    <property type="entry name" value="Ser_Recombinase"/>
    <property type="match status" value="1"/>
</dbReference>
<dbReference type="RefSeq" id="WP_387128753.1">
    <property type="nucleotide sequence ID" value="NZ_JBIATK010000001.1"/>
</dbReference>
<protein>
    <submittedName>
        <fullName evidence="5">Recombinase family protein</fullName>
    </submittedName>
</protein>
<evidence type="ECO:0000259" key="3">
    <source>
        <dbReference type="PROSITE" id="PS51736"/>
    </source>
</evidence>
<dbReference type="PANTHER" id="PTHR30461">
    <property type="entry name" value="DNA-INVERTASE FROM LAMBDOID PROPHAGE"/>
    <property type="match status" value="1"/>
</dbReference>
<evidence type="ECO:0000259" key="4">
    <source>
        <dbReference type="PROSITE" id="PS51737"/>
    </source>
</evidence>
<evidence type="ECO:0000256" key="2">
    <source>
        <dbReference type="ARBA" id="ARBA00023172"/>
    </source>
</evidence>
<dbReference type="Pfam" id="PF13408">
    <property type="entry name" value="Zn_ribbon_recom"/>
    <property type="match status" value="1"/>
</dbReference>
<feature type="domain" description="Resolvase/invertase-type recombinase catalytic" evidence="3">
    <location>
        <begin position="2"/>
        <end position="162"/>
    </location>
</feature>
<comment type="caution">
    <text evidence="5">The sequence shown here is derived from an EMBL/GenBank/DDBJ whole genome shotgun (WGS) entry which is preliminary data.</text>
</comment>
<dbReference type="EMBL" id="JBIATK010000001">
    <property type="protein sequence ID" value="MFF4021457.1"/>
    <property type="molecule type" value="Genomic_DNA"/>
</dbReference>
<feature type="domain" description="Recombinase" evidence="4">
    <location>
        <begin position="170"/>
        <end position="321"/>
    </location>
</feature>
<dbReference type="Pfam" id="PF00239">
    <property type="entry name" value="Resolvase"/>
    <property type="match status" value="1"/>
</dbReference>
<dbReference type="Gene3D" id="3.40.50.1390">
    <property type="entry name" value="Resolvase, N-terminal catalytic domain"/>
    <property type="match status" value="1"/>
</dbReference>
<evidence type="ECO:0000256" key="1">
    <source>
        <dbReference type="ARBA" id="ARBA00023125"/>
    </source>
</evidence>
<dbReference type="Proteomes" id="UP001602089">
    <property type="component" value="Unassembled WGS sequence"/>
</dbReference>
<dbReference type="SMART" id="SM00857">
    <property type="entry name" value="Resolvase"/>
    <property type="match status" value="1"/>
</dbReference>
<dbReference type="Gene3D" id="3.90.1750.20">
    <property type="entry name" value="Putative Large Serine Recombinase, Chain B, Domain 2"/>
    <property type="match status" value="1"/>
</dbReference>
<gene>
    <name evidence="5" type="ORF">ACFYY5_01310</name>
</gene>
<dbReference type="SUPFAM" id="SSF53041">
    <property type="entry name" value="Resolvase-like"/>
    <property type="match status" value="1"/>
</dbReference>
<dbReference type="InterPro" id="IPR036162">
    <property type="entry name" value="Resolvase-like_N_sf"/>
</dbReference>
<keyword evidence="2" id="KW-0233">DNA recombination</keyword>
<dbReference type="InterPro" id="IPR038109">
    <property type="entry name" value="DNA_bind_recomb_sf"/>
</dbReference>
<evidence type="ECO:0000313" key="6">
    <source>
        <dbReference type="Proteomes" id="UP001602089"/>
    </source>
</evidence>
<accession>A0ABW6T686</accession>
<dbReference type="PANTHER" id="PTHR30461:SF2">
    <property type="entry name" value="SERINE RECOMBINASE PINE-RELATED"/>
    <property type="match status" value="1"/>
</dbReference>
<proteinExistence type="predicted"/>
<dbReference type="InterPro" id="IPR006119">
    <property type="entry name" value="Resolv_N"/>
</dbReference>
<dbReference type="Pfam" id="PF07508">
    <property type="entry name" value="Recombinase"/>
    <property type="match status" value="1"/>
</dbReference>
<name>A0ABW6T686_9NOCA</name>
<dbReference type="InterPro" id="IPR011109">
    <property type="entry name" value="DNA_bind_recombinase_dom"/>
</dbReference>
<dbReference type="PROSITE" id="PS51737">
    <property type="entry name" value="RECOMBINASE_DNA_BIND"/>
    <property type="match status" value="1"/>
</dbReference>
<keyword evidence="6" id="KW-1185">Reference proteome</keyword>
<organism evidence="5 6">
    <name type="scientific">Nocardia elegans</name>
    <dbReference type="NCBI Taxonomy" id="300029"/>
    <lineage>
        <taxon>Bacteria</taxon>
        <taxon>Bacillati</taxon>
        <taxon>Actinomycetota</taxon>
        <taxon>Actinomycetes</taxon>
        <taxon>Mycobacteriales</taxon>
        <taxon>Nocardiaceae</taxon>
        <taxon>Nocardia</taxon>
    </lineage>
</organism>
<dbReference type="InterPro" id="IPR050639">
    <property type="entry name" value="SSR_resolvase"/>
</dbReference>
<sequence>MRALIVIRLSRVTDATTSPERQLNDCLAQCDQRGYDVVGVAEDLDISGSTNPMDRPNLGRWLRGEYVETATPGVGNHEPTPYDVIVVWRVDRLVRSVRYLQEQVNHARDHGRVIVSATEPHFDMTSPFADIIIALIGMAAQMELDAIRERNTNTFQHNYTAGKWRGGIPPWGYLPRKTDSGEWKLYPDPVQVGVIREVVDRVLSGEPVRSIAVDLTARKVPTSRDRFAEYQGRPVKGYAWATSPIKRALESQAMLGYAVTREAELDPATGKPRRDAKGHKIYGPEVVVRHADGSPVVRAEPILSREEFEQVSKALEGRELKGKPSERAQNLLLGVIECGVCGKPAWRLKGGPGRKPKYRCASAQTTTGRCTNRSIDLAAADELVESQILGLLGASERMERHWHPGSDNQAELDELNDQLVDLTGLLSSPAYRPGTPQRRALDSNIQALAERQADLESQPRIPAGYTYVGTGESFGTWWAAQDTTTRNSWLRRMNVRLVFTMSALPNGRNHLDSAEVDLGSVRDLLEHLRPVGLVETIRDTLTAAGSAGVRGIEVRGTRVTLTGPDGTEYELDELLKKIGQ</sequence>
<reference evidence="5 6" key="1">
    <citation type="submission" date="2024-10" db="EMBL/GenBank/DDBJ databases">
        <title>The Natural Products Discovery Center: Release of the First 8490 Sequenced Strains for Exploring Actinobacteria Biosynthetic Diversity.</title>
        <authorList>
            <person name="Kalkreuter E."/>
            <person name="Kautsar S.A."/>
            <person name="Yang D."/>
            <person name="Bader C.D."/>
            <person name="Teijaro C.N."/>
            <person name="Fluegel L."/>
            <person name="Davis C.M."/>
            <person name="Simpson J.R."/>
            <person name="Lauterbach L."/>
            <person name="Steele A.D."/>
            <person name="Gui C."/>
            <person name="Meng S."/>
            <person name="Li G."/>
            <person name="Viehrig K."/>
            <person name="Ye F."/>
            <person name="Su P."/>
            <person name="Kiefer A.F."/>
            <person name="Nichols A."/>
            <person name="Cepeda A.J."/>
            <person name="Yan W."/>
            <person name="Fan B."/>
            <person name="Jiang Y."/>
            <person name="Adhikari A."/>
            <person name="Zheng C.-J."/>
            <person name="Schuster L."/>
            <person name="Cowan T.M."/>
            <person name="Smanski M.J."/>
            <person name="Chevrette M.G."/>
            <person name="De Carvalho L.P.S."/>
            <person name="Shen B."/>
        </authorList>
    </citation>
    <scope>NUCLEOTIDE SEQUENCE [LARGE SCALE GENOMIC DNA]</scope>
    <source>
        <strain evidence="5 6">NPDC001867</strain>
    </source>
</reference>
<dbReference type="InterPro" id="IPR025827">
    <property type="entry name" value="Zn_ribbon_recom_dom"/>
</dbReference>
<dbReference type="PROSITE" id="PS51736">
    <property type="entry name" value="RECOMBINASES_3"/>
    <property type="match status" value="1"/>
</dbReference>
<keyword evidence="1" id="KW-0238">DNA-binding</keyword>